<dbReference type="AlphaFoldDB" id="A0ABD0M7H8"/>
<sequence>MLSMDVPESPRPSDQAQRETGSVSPRSGSDECSCDVCQNPDSCDTGDDRGQRQDLGFTQIKQFVRESAKPDDGAPVVPEVSPTSETDYSTFPLTLSDLQARQKSKSSRRQRQCSFCKIHGFLVSVKGHKTFCQFRERCQCAGCHLIRCNQEVSKSQVRLRRQKDIEAEFVTMATSTVDFGAGSLDSIKRNPMCFKCWVHDSVRVRLKGHRNICPYVRCACANCTLNSDRRRLTRELRQLVVDEPFRPGELTDSHMTSERTTTNRSILPAPLSFGNTRSYHDRQHNINSAVLSPTVTSVAARNDPDTVVPVVSATAYKTPGWHVSFTQPLTTTAGFGEESSRAITVTGTLSTVPYPVGSLPRTAGGVVAADSGRLSHAQYKWFPDLLQAPPSPHPHPSVIPRNAGIPTRIVSGNNNHHNITTSSYSGFGVGGLAVTPTPMPAHSSSLAGVGGRGGQEEWFQTPGYKPLPLSTVRENWRMECDLYNIFPQQPQQPQLKVLSQN</sequence>
<dbReference type="InterPro" id="IPR026607">
    <property type="entry name" value="DMRT"/>
</dbReference>
<dbReference type="InterPro" id="IPR036407">
    <property type="entry name" value="DM_DNA-bd_sf"/>
</dbReference>
<dbReference type="PANTHER" id="PTHR12322:SF125">
    <property type="entry name" value="PROTEIN MALE ABNORMAL 3"/>
    <property type="match status" value="1"/>
</dbReference>
<keyword evidence="1 5" id="KW-0479">Metal-binding</keyword>
<keyword evidence="3 5" id="KW-0238">DNA-binding</keyword>
<dbReference type="PANTHER" id="PTHR12322">
    <property type="entry name" value="DOUBLESEX AND MAB-3 RELATED TRANSCRIPTION FACTOR DMRT"/>
    <property type="match status" value="1"/>
</dbReference>
<feature type="DNA-binding region" description="DM" evidence="5">
    <location>
        <begin position="193"/>
        <end position="243"/>
    </location>
</feature>
<feature type="region of interest" description="Disordered" evidence="6">
    <location>
        <begin position="1"/>
        <end position="34"/>
    </location>
</feature>
<feature type="DNA-binding region" description="DM" evidence="5">
    <location>
        <begin position="113"/>
        <end position="161"/>
    </location>
</feature>
<dbReference type="PROSITE" id="PS50809">
    <property type="entry name" value="DM_2"/>
    <property type="match status" value="2"/>
</dbReference>
<evidence type="ECO:0000256" key="5">
    <source>
        <dbReference type="PROSITE-ProRule" id="PRU00070"/>
    </source>
</evidence>
<evidence type="ECO:0000256" key="3">
    <source>
        <dbReference type="ARBA" id="ARBA00023125"/>
    </source>
</evidence>
<gene>
    <name evidence="8" type="ORF">BaRGS_00001202</name>
</gene>
<dbReference type="InterPro" id="IPR001275">
    <property type="entry name" value="DM_DNA-bd"/>
</dbReference>
<evidence type="ECO:0000256" key="2">
    <source>
        <dbReference type="ARBA" id="ARBA00022833"/>
    </source>
</evidence>
<feature type="region of interest" description="Disordered" evidence="6">
    <location>
        <begin position="66"/>
        <end position="88"/>
    </location>
</feature>
<dbReference type="Proteomes" id="UP001519460">
    <property type="component" value="Unassembled WGS sequence"/>
</dbReference>
<protein>
    <recommendedName>
        <fullName evidence="7">DM domain-containing protein</fullName>
    </recommendedName>
</protein>
<keyword evidence="2 5" id="KW-0862">Zinc</keyword>
<dbReference type="EMBL" id="JACVVK020000004">
    <property type="protein sequence ID" value="KAK7507267.1"/>
    <property type="molecule type" value="Genomic_DNA"/>
</dbReference>
<evidence type="ECO:0000313" key="9">
    <source>
        <dbReference type="Proteomes" id="UP001519460"/>
    </source>
</evidence>
<evidence type="ECO:0000313" key="8">
    <source>
        <dbReference type="EMBL" id="KAK7507267.1"/>
    </source>
</evidence>
<evidence type="ECO:0000256" key="6">
    <source>
        <dbReference type="SAM" id="MobiDB-lite"/>
    </source>
</evidence>
<dbReference type="GO" id="GO:0005634">
    <property type="term" value="C:nucleus"/>
    <property type="evidence" value="ECO:0007669"/>
    <property type="project" value="UniProtKB-SubCell"/>
</dbReference>
<dbReference type="Pfam" id="PF00751">
    <property type="entry name" value="DM"/>
    <property type="match status" value="2"/>
</dbReference>
<feature type="compositionally biased region" description="Polar residues" evidence="6">
    <location>
        <begin position="12"/>
        <end position="27"/>
    </location>
</feature>
<accession>A0ABD0M7H8</accession>
<comment type="subcellular location">
    <subcellularLocation>
        <location evidence="5">Nucleus</location>
    </subcellularLocation>
</comment>
<dbReference type="GO" id="GO:0003677">
    <property type="term" value="F:DNA binding"/>
    <property type="evidence" value="ECO:0007669"/>
    <property type="project" value="UniProtKB-UniRule"/>
</dbReference>
<keyword evidence="9" id="KW-1185">Reference proteome</keyword>
<organism evidence="8 9">
    <name type="scientific">Batillaria attramentaria</name>
    <dbReference type="NCBI Taxonomy" id="370345"/>
    <lineage>
        <taxon>Eukaryota</taxon>
        <taxon>Metazoa</taxon>
        <taxon>Spiralia</taxon>
        <taxon>Lophotrochozoa</taxon>
        <taxon>Mollusca</taxon>
        <taxon>Gastropoda</taxon>
        <taxon>Caenogastropoda</taxon>
        <taxon>Sorbeoconcha</taxon>
        <taxon>Cerithioidea</taxon>
        <taxon>Batillariidae</taxon>
        <taxon>Batillaria</taxon>
    </lineage>
</organism>
<dbReference type="GO" id="GO:0046872">
    <property type="term" value="F:metal ion binding"/>
    <property type="evidence" value="ECO:0007669"/>
    <property type="project" value="UniProtKB-KW"/>
</dbReference>
<evidence type="ECO:0000259" key="7">
    <source>
        <dbReference type="PROSITE" id="PS50809"/>
    </source>
</evidence>
<keyword evidence="4 5" id="KW-0539">Nucleus</keyword>
<dbReference type="SUPFAM" id="SSF82927">
    <property type="entry name" value="Cysteine-rich DNA binding domain, (DM domain)"/>
    <property type="match status" value="2"/>
</dbReference>
<proteinExistence type="predicted"/>
<feature type="domain" description="DM" evidence="7">
    <location>
        <begin position="193"/>
        <end position="243"/>
    </location>
</feature>
<dbReference type="SMART" id="SM00301">
    <property type="entry name" value="DM"/>
    <property type="match status" value="2"/>
</dbReference>
<comment type="caution">
    <text evidence="8">The sequence shown here is derived from an EMBL/GenBank/DDBJ whole genome shotgun (WGS) entry which is preliminary data.</text>
</comment>
<feature type="domain" description="DM" evidence="7">
    <location>
        <begin position="113"/>
        <end position="161"/>
    </location>
</feature>
<evidence type="ECO:0000256" key="1">
    <source>
        <dbReference type="ARBA" id="ARBA00022723"/>
    </source>
</evidence>
<dbReference type="Gene3D" id="4.10.1040.10">
    <property type="entry name" value="DM DNA-binding domain"/>
    <property type="match status" value="2"/>
</dbReference>
<evidence type="ECO:0000256" key="4">
    <source>
        <dbReference type="ARBA" id="ARBA00023242"/>
    </source>
</evidence>
<reference evidence="8 9" key="1">
    <citation type="journal article" date="2023" name="Sci. Data">
        <title>Genome assembly of the Korean intertidal mud-creeper Batillaria attramentaria.</title>
        <authorList>
            <person name="Patra A.K."/>
            <person name="Ho P.T."/>
            <person name="Jun S."/>
            <person name="Lee S.J."/>
            <person name="Kim Y."/>
            <person name="Won Y.J."/>
        </authorList>
    </citation>
    <scope>NUCLEOTIDE SEQUENCE [LARGE SCALE GENOMIC DNA]</scope>
    <source>
        <strain evidence="8">Wonlab-2016</strain>
    </source>
</reference>
<name>A0ABD0M7H8_9CAEN</name>